<comment type="function">
    <text evidence="4">Repressor of jasmonate responses.</text>
</comment>
<dbReference type="Proteomes" id="UP001140949">
    <property type="component" value="Unassembled WGS sequence"/>
</dbReference>
<feature type="compositionally biased region" description="Polar residues" evidence="5">
    <location>
        <begin position="174"/>
        <end position="186"/>
    </location>
</feature>
<dbReference type="GO" id="GO:0005634">
    <property type="term" value="C:nucleus"/>
    <property type="evidence" value="ECO:0007669"/>
    <property type="project" value="UniProtKB-SubCell"/>
</dbReference>
<feature type="domain" description="Tify" evidence="6">
    <location>
        <begin position="66"/>
        <end position="101"/>
    </location>
</feature>
<evidence type="ECO:0000259" key="6">
    <source>
        <dbReference type="PROSITE" id="PS51320"/>
    </source>
</evidence>
<evidence type="ECO:0000256" key="1">
    <source>
        <dbReference type="ARBA" id="ARBA00008614"/>
    </source>
</evidence>
<dbReference type="InterPro" id="IPR018467">
    <property type="entry name" value="CCT_CS"/>
</dbReference>
<keyword evidence="4" id="KW-0539">Nucleus</keyword>
<evidence type="ECO:0000256" key="2">
    <source>
        <dbReference type="ARBA" id="ARBA00022819"/>
    </source>
</evidence>
<dbReference type="SMART" id="SM00979">
    <property type="entry name" value="TIFY"/>
    <property type="match status" value="1"/>
</dbReference>
<feature type="region of interest" description="Disordered" evidence="5">
    <location>
        <begin position="173"/>
        <end position="212"/>
    </location>
</feature>
<dbReference type="GO" id="GO:0031347">
    <property type="term" value="P:regulation of defense response"/>
    <property type="evidence" value="ECO:0007669"/>
    <property type="project" value="UniProtKB-UniRule"/>
</dbReference>
<comment type="subcellular location">
    <subcellularLocation>
        <location evidence="4">Nucleus</location>
    </subcellularLocation>
</comment>
<comment type="caution">
    <text evidence="7">The sequence shown here is derived from an EMBL/GenBank/DDBJ whole genome shotgun (WGS) entry which is preliminary data.</text>
</comment>
<dbReference type="GO" id="GO:0009611">
    <property type="term" value="P:response to wounding"/>
    <property type="evidence" value="ECO:0007669"/>
    <property type="project" value="UniProtKB-UniRule"/>
</dbReference>
<reference evidence="7" key="1">
    <citation type="journal article" date="2023" name="GigaByte">
        <title>Genome assembly of the bearded iris, Iris pallida Lam.</title>
        <authorList>
            <person name="Bruccoleri R.E."/>
            <person name="Oakeley E.J."/>
            <person name="Faust A.M.E."/>
            <person name="Altorfer M."/>
            <person name="Dessus-Babus S."/>
            <person name="Burckhardt D."/>
            <person name="Oertli M."/>
            <person name="Naumann U."/>
            <person name="Petersen F."/>
            <person name="Wong J."/>
        </authorList>
    </citation>
    <scope>NUCLEOTIDE SEQUENCE</scope>
    <source>
        <strain evidence="7">GSM-AAB239-AS_SAM_17_03QT</strain>
    </source>
</reference>
<dbReference type="InterPro" id="IPR010399">
    <property type="entry name" value="Tify_dom"/>
</dbReference>
<keyword evidence="2 4" id="KW-1184">Jasmonic acid signaling pathway</keyword>
<dbReference type="InterPro" id="IPR040390">
    <property type="entry name" value="TIFY/JAZ"/>
</dbReference>
<protein>
    <recommendedName>
        <fullName evidence="4">Protein TIFY</fullName>
    </recommendedName>
    <alternativeName>
        <fullName evidence="4">Jasmonate ZIM domain-containing protein</fullName>
    </alternativeName>
</protein>
<dbReference type="PANTHER" id="PTHR33077:SF140">
    <property type="entry name" value="PROTEIN TIFY 10B"/>
    <property type="match status" value="1"/>
</dbReference>
<dbReference type="PROSITE" id="PS51320">
    <property type="entry name" value="TIFY"/>
    <property type="match status" value="1"/>
</dbReference>
<gene>
    <name evidence="7" type="ORF">M6B38_189615</name>
</gene>
<reference evidence="7" key="2">
    <citation type="submission" date="2023-04" db="EMBL/GenBank/DDBJ databases">
        <authorList>
            <person name="Bruccoleri R.E."/>
            <person name="Oakeley E.J."/>
            <person name="Faust A.-M."/>
            <person name="Dessus-Babus S."/>
            <person name="Altorfer M."/>
            <person name="Burckhardt D."/>
            <person name="Oertli M."/>
            <person name="Naumann U."/>
            <person name="Petersen F."/>
            <person name="Wong J."/>
        </authorList>
    </citation>
    <scope>NUCLEOTIDE SEQUENCE</scope>
    <source>
        <strain evidence="7">GSM-AAB239-AS_SAM_17_03QT</strain>
        <tissue evidence="7">Leaf</tissue>
    </source>
</reference>
<evidence type="ECO:0000256" key="4">
    <source>
        <dbReference type="RuleBase" id="RU369065"/>
    </source>
</evidence>
<dbReference type="GO" id="GO:2000022">
    <property type="term" value="P:regulation of jasmonic acid mediated signaling pathway"/>
    <property type="evidence" value="ECO:0007669"/>
    <property type="project" value="UniProtKB-UniRule"/>
</dbReference>
<comment type="similarity">
    <text evidence="1 4">Belongs to the TIFY/JAZ family.</text>
</comment>
<proteinExistence type="inferred from homology"/>
<feature type="compositionally biased region" description="Low complexity" evidence="5">
    <location>
        <begin position="190"/>
        <end position="201"/>
    </location>
</feature>
<dbReference type="PANTHER" id="PTHR33077">
    <property type="entry name" value="PROTEIN TIFY 4A-RELATED-RELATED"/>
    <property type="match status" value="1"/>
</dbReference>
<dbReference type="AlphaFoldDB" id="A0AAX6EI80"/>
<evidence type="ECO:0000313" key="8">
    <source>
        <dbReference type="Proteomes" id="UP001140949"/>
    </source>
</evidence>
<accession>A0AAX6EI80</accession>
<organism evidence="7 8">
    <name type="scientific">Iris pallida</name>
    <name type="common">Sweet iris</name>
    <dbReference type="NCBI Taxonomy" id="29817"/>
    <lineage>
        <taxon>Eukaryota</taxon>
        <taxon>Viridiplantae</taxon>
        <taxon>Streptophyta</taxon>
        <taxon>Embryophyta</taxon>
        <taxon>Tracheophyta</taxon>
        <taxon>Spermatophyta</taxon>
        <taxon>Magnoliopsida</taxon>
        <taxon>Liliopsida</taxon>
        <taxon>Asparagales</taxon>
        <taxon>Iridaceae</taxon>
        <taxon>Iridoideae</taxon>
        <taxon>Irideae</taxon>
        <taxon>Iris</taxon>
    </lineage>
</organism>
<name>A0AAX6EI80_IRIPA</name>
<dbReference type="Pfam" id="PF06200">
    <property type="entry name" value="tify"/>
    <property type="match status" value="1"/>
</dbReference>
<evidence type="ECO:0000256" key="3">
    <source>
        <dbReference type="ARBA" id="ARBA00022843"/>
    </source>
</evidence>
<sequence length="212" mass="23795">MTTEKKTHFSLACSLLSKMVKEKQQGGRSVGTNHEMMHSRPPPPPTPITMDLLSGIDDDQPATTETAAKPRELTIFYDGKMFVFDDIPEEKANELMQTARAAAVVPAQSCLNRHQAAPKRRSSTSTDLMLSQTRRASLHRFLDRRKERIIASAPYYQQIHASTMMTMKKKMIGATSNPNPEESTPPLSWLTLGQQTTGSLGTRRERPRMRVL</sequence>
<evidence type="ECO:0000313" key="7">
    <source>
        <dbReference type="EMBL" id="KAJ6803724.1"/>
    </source>
</evidence>
<comment type="domain">
    <text evidence="4">The jas domain is required for interaction with COI1.</text>
</comment>
<dbReference type="Pfam" id="PF09425">
    <property type="entry name" value="Jas_motif"/>
    <property type="match status" value="1"/>
</dbReference>
<feature type="region of interest" description="Disordered" evidence="5">
    <location>
        <begin position="23"/>
        <end position="43"/>
    </location>
</feature>
<keyword evidence="3" id="KW-0832">Ubl conjugation</keyword>
<keyword evidence="8" id="KW-1185">Reference proteome</keyword>
<evidence type="ECO:0000256" key="5">
    <source>
        <dbReference type="SAM" id="MobiDB-lite"/>
    </source>
</evidence>
<dbReference type="EMBL" id="JANAVB010036419">
    <property type="protein sequence ID" value="KAJ6803724.1"/>
    <property type="molecule type" value="Genomic_DNA"/>
</dbReference>